<sequence length="46" mass="4642">MAAPSRTGFGTELAGRMSASLGGVCEFVAPEGLAVRVAMKTDQATV</sequence>
<evidence type="ECO:0000313" key="1">
    <source>
        <dbReference type="EMBL" id="MET3587405.1"/>
    </source>
</evidence>
<keyword evidence="1" id="KW-0808">Transferase</keyword>
<reference evidence="1 2" key="1">
    <citation type="submission" date="2024-06" db="EMBL/GenBank/DDBJ databases">
        <title>Genomic Encyclopedia of Type Strains, Phase IV (KMG-IV): sequencing the most valuable type-strain genomes for metagenomic binning, comparative biology and taxonomic classification.</title>
        <authorList>
            <person name="Goeker M."/>
        </authorList>
    </citation>
    <scope>NUCLEOTIDE SEQUENCE [LARGE SCALE GENOMIC DNA]</scope>
    <source>
        <strain evidence="1 2">DSM 105042</strain>
    </source>
</reference>
<accession>A0ABV2HA29</accession>
<name>A0ABV2HA29_9HYPH</name>
<evidence type="ECO:0000313" key="2">
    <source>
        <dbReference type="Proteomes" id="UP001549031"/>
    </source>
</evidence>
<gene>
    <name evidence="1" type="ORF">ABID21_003530</name>
</gene>
<dbReference type="RefSeq" id="WP_247245300.1">
    <property type="nucleotide sequence ID" value="NZ_JALJRA010000014.1"/>
</dbReference>
<organism evidence="1 2">
    <name type="scientific">Pseudorhizobium tarimense</name>
    <dbReference type="NCBI Taxonomy" id="1079109"/>
    <lineage>
        <taxon>Bacteria</taxon>
        <taxon>Pseudomonadati</taxon>
        <taxon>Pseudomonadota</taxon>
        <taxon>Alphaproteobacteria</taxon>
        <taxon>Hyphomicrobiales</taxon>
        <taxon>Rhizobiaceae</taxon>
        <taxon>Rhizobium/Agrobacterium group</taxon>
        <taxon>Pseudorhizobium</taxon>
    </lineage>
</organism>
<comment type="caution">
    <text evidence="1">The sequence shown here is derived from an EMBL/GenBank/DDBJ whole genome shotgun (WGS) entry which is preliminary data.</text>
</comment>
<protein>
    <submittedName>
        <fullName evidence="1">Two-component sensor histidine kinase</fullName>
    </submittedName>
</protein>
<dbReference type="GO" id="GO:0016301">
    <property type="term" value="F:kinase activity"/>
    <property type="evidence" value="ECO:0007669"/>
    <property type="project" value="UniProtKB-KW"/>
</dbReference>
<dbReference type="Proteomes" id="UP001549031">
    <property type="component" value="Unassembled WGS sequence"/>
</dbReference>
<keyword evidence="1" id="KW-0418">Kinase</keyword>
<keyword evidence="2" id="KW-1185">Reference proteome</keyword>
<dbReference type="EMBL" id="JBEPLJ010000014">
    <property type="protein sequence ID" value="MET3587405.1"/>
    <property type="molecule type" value="Genomic_DNA"/>
</dbReference>
<proteinExistence type="predicted"/>